<dbReference type="InterPro" id="IPR039028">
    <property type="entry name" value="BCKD/PDK"/>
</dbReference>
<keyword evidence="4 8" id="KW-0547">Nucleotide-binding</keyword>
<dbReference type="InterPro" id="IPR003594">
    <property type="entry name" value="HATPase_dom"/>
</dbReference>
<keyword evidence="5 8" id="KW-0418">Kinase</keyword>
<dbReference type="InterPro" id="IPR018955">
    <property type="entry name" value="BCDHK/PDK_N"/>
</dbReference>
<evidence type="ECO:0000259" key="9">
    <source>
        <dbReference type="PROSITE" id="PS50109"/>
    </source>
</evidence>
<dbReference type="Pfam" id="PF10436">
    <property type="entry name" value="BCDHK_Adom3"/>
    <property type="match status" value="2"/>
</dbReference>
<keyword evidence="11" id="KW-1185">Reference proteome</keyword>
<comment type="subcellular location">
    <subcellularLocation>
        <location evidence="8">Mitochondrion matrix</location>
    </subcellularLocation>
</comment>
<evidence type="ECO:0000256" key="4">
    <source>
        <dbReference type="ARBA" id="ARBA00022741"/>
    </source>
</evidence>
<keyword evidence="6 8" id="KW-0067">ATP-binding</keyword>
<organism evidence="10 11">
    <name type="scientific">Diversispora eburnea</name>
    <dbReference type="NCBI Taxonomy" id="1213867"/>
    <lineage>
        <taxon>Eukaryota</taxon>
        <taxon>Fungi</taxon>
        <taxon>Fungi incertae sedis</taxon>
        <taxon>Mucoromycota</taxon>
        <taxon>Glomeromycotina</taxon>
        <taxon>Glomeromycetes</taxon>
        <taxon>Diversisporales</taxon>
        <taxon>Diversisporaceae</taxon>
        <taxon>Diversispora</taxon>
    </lineage>
</organism>
<evidence type="ECO:0000313" key="11">
    <source>
        <dbReference type="Proteomes" id="UP000789706"/>
    </source>
</evidence>
<dbReference type="SUPFAM" id="SSF55874">
    <property type="entry name" value="ATPase domain of HSP90 chaperone/DNA topoisomerase II/histidine kinase"/>
    <property type="match status" value="1"/>
</dbReference>
<comment type="caution">
    <text evidence="10">The sequence shown here is derived from an EMBL/GenBank/DDBJ whole genome shotgun (WGS) entry which is preliminary data.</text>
</comment>
<keyword evidence="3 8" id="KW-0808">Transferase</keyword>
<dbReference type="InterPro" id="IPR036890">
    <property type="entry name" value="HATPase_C_sf"/>
</dbReference>
<dbReference type="GO" id="GO:0010906">
    <property type="term" value="P:regulation of glucose metabolic process"/>
    <property type="evidence" value="ECO:0007669"/>
    <property type="project" value="TreeGrafter"/>
</dbReference>
<feature type="domain" description="Histidine kinase" evidence="9">
    <location>
        <begin position="215"/>
        <end position="352"/>
    </location>
</feature>
<keyword evidence="2" id="KW-0597">Phosphoprotein</keyword>
<dbReference type="Gene3D" id="3.30.565.10">
    <property type="entry name" value="Histidine kinase-like ATPase, C-terminal domain"/>
    <property type="match status" value="1"/>
</dbReference>
<comment type="similarity">
    <text evidence="1 8">Belongs to the PDK/BCKDK protein kinase family.</text>
</comment>
<evidence type="ECO:0000256" key="7">
    <source>
        <dbReference type="ARBA" id="ARBA00023128"/>
    </source>
</evidence>
<dbReference type="Proteomes" id="UP000789706">
    <property type="component" value="Unassembled WGS sequence"/>
</dbReference>
<accession>A0A9N9G297</accession>
<dbReference type="OrthoDB" id="3264224at2759"/>
<evidence type="ECO:0000256" key="1">
    <source>
        <dbReference type="ARBA" id="ARBA00006155"/>
    </source>
</evidence>
<dbReference type="InterPro" id="IPR005467">
    <property type="entry name" value="His_kinase_dom"/>
</dbReference>
<dbReference type="EC" id="2.7.11.-" evidence="8"/>
<dbReference type="InterPro" id="IPR036784">
    <property type="entry name" value="AK/P_DHK_N_sf"/>
</dbReference>
<name>A0A9N9G297_9GLOM</name>
<evidence type="ECO:0000256" key="8">
    <source>
        <dbReference type="RuleBase" id="RU366032"/>
    </source>
</evidence>
<evidence type="ECO:0000256" key="5">
    <source>
        <dbReference type="ARBA" id="ARBA00022777"/>
    </source>
</evidence>
<dbReference type="Gene3D" id="1.20.140.20">
    <property type="entry name" value="Alpha-ketoacid/pyruvate dehydrogenase kinase, N-terminal domain"/>
    <property type="match status" value="2"/>
</dbReference>
<dbReference type="EMBL" id="CAJVPK010001128">
    <property type="protein sequence ID" value="CAG8572428.1"/>
    <property type="molecule type" value="Genomic_DNA"/>
</dbReference>
<dbReference type="PANTHER" id="PTHR11947:SF20">
    <property type="entry name" value="[3-METHYL-2-OXOBUTANOATE DEHYDROGENASE [LIPOAMIDE]] KINASE, MITOCHONDRIAL"/>
    <property type="match status" value="1"/>
</dbReference>
<dbReference type="AlphaFoldDB" id="A0A9N9G297"/>
<sequence>MIATKVAFRKLIKFNSINSFIPKRTFTTTQEVVSFYDDKVTRYSEQSIKPVTLKKLLQFGQPPLNTSKLLESAQYTKSELPVRLAQITKEETDIQFAKMLAEIVSAHTDNIPVLARGFQECKKYMSLQDITEFLDDMIRARIAIRLIAEQHIALHNNKPGSNYIGIIDINTNPIKLIKSCANFVKELCEIHYGTSPDITINGQIDITFTYVSVHLEYIISEILKNSYRATVEYSRKMKRKEQPNVEVTISRGNSNNVGIRVKDQGGGISPKDLPSIFDYSFTTVPQDETITDNILADVSRISMQTGLGGPIAGLGYGLPLARIYAQYFGGSLSLMSLYGHGCDVFLRLNDINESFDNLQI</sequence>
<dbReference type="GO" id="GO:0004740">
    <property type="term" value="F:pyruvate dehydrogenase (acetyl-transferring) kinase activity"/>
    <property type="evidence" value="ECO:0007669"/>
    <property type="project" value="TreeGrafter"/>
</dbReference>
<evidence type="ECO:0000256" key="2">
    <source>
        <dbReference type="ARBA" id="ARBA00022553"/>
    </source>
</evidence>
<keyword evidence="7 8" id="KW-0496">Mitochondrion</keyword>
<dbReference type="SUPFAM" id="SSF69012">
    <property type="entry name" value="alpha-ketoacid dehydrogenase kinase, N-terminal domain"/>
    <property type="match status" value="1"/>
</dbReference>
<evidence type="ECO:0000313" key="10">
    <source>
        <dbReference type="EMBL" id="CAG8572428.1"/>
    </source>
</evidence>
<evidence type="ECO:0000256" key="6">
    <source>
        <dbReference type="ARBA" id="ARBA00022840"/>
    </source>
</evidence>
<proteinExistence type="inferred from homology"/>
<dbReference type="Pfam" id="PF02518">
    <property type="entry name" value="HATPase_c"/>
    <property type="match status" value="1"/>
</dbReference>
<dbReference type="PROSITE" id="PS50109">
    <property type="entry name" value="HIS_KIN"/>
    <property type="match status" value="1"/>
</dbReference>
<gene>
    <name evidence="10" type="ORF">DEBURN_LOCUS8152</name>
</gene>
<protein>
    <recommendedName>
        <fullName evidence="8">Protein-serine/threonine kinase</fullName>
        <ecNumber evidence="8">2.7.11.-</ecNumber>
    </recommendedName>
</protein>
<dbReference type="PANTHER" id="PTHR11947">
    <property type="entry name" value="PYRUVATE DEHYDROGENASE KINASE"/>
    <property type="match status" value="1"/>
</dbReference>
<reference evidence="10" key="1">
    <citation type="submission" date="2021-06" db="EMBL/GenBank/DDBJ databases">
        <authorList>
            <person name="Kallberg Y."/>
            <person name="Tangrot J."/>
            <person name="Rosling A."/>
        </authorList>
    </citation>
    <scope>NUCLEOTIDE SEQUENCE</scope>
    <source>
        <strain evidence="10">AZ414A</strain>
    </source>
</reference>
<dbReference type="GO" id="GO:0005759">
    <property type="term" value="C:mitochondrial matrix"/>
    <property type="evidence" value="ECO:0007669"/>
    <property type="project" value="UniProtKB-SubCell"/>
</dbReference>
<dbReference type="GO" id="GO:0005524">
    <property type="term" value="F:ATP binding"/>
    <property type="evidence" value="ECO:0007669"/>
    <property type="project" value="UniProtKB-UniRule"/>
</dbReference>
<evidence type="ECO:0000256" key="3">
    <source>
        <dbReference type="ARBA" id="ARBA00022679"/>
    </source>
</evidence>
<dbReference type="SMART" id="SM00387">
    <property type="entry name" value="HATPase_c"/>
    <property type="match status" value="1"/>
</dbReference>